<dbReference type="EMBL" id="CAOQHR010000002">
    <property type="protein sequence ID" value="CAI6309933.1"/>
    <property type="molecule type" value="Genomic_DNA"/>
</dbReference>
<keyword evidence="2" id="KW-1185">Reference proteome</keyword>
<evidence type="ECO:0000313" key="1">
    <source>
        <dbReference type="EMBL" id="CAI6309933.1"/>
    </source>
</evidence>
<protein>
    <submittedName>
        <fullName evidence="1">Uncharacterized protein</fullName>
    </submittedName>
</protein>
<sequence>MLQSRYAAHPINSCHVLCRAPRFVLIVWKTYPSAGSPSLGIIIQTCTSSLLPSPKFSPRPFPQRSGIIVGACSMQKRSMRRNHPMNAHSVANSPPREISARKSRFYSIKSWVLQTLRFCVGAQEIKVDCVYIVC</sequence>
<organism evidence="1 2">
    <name type="scientific">Periconia digitata</name>
    <dbReference type="NCBI Taxonomy" id="1303443"/>
    <lineage>
        <taxon>Eukaryota</taxon>
        <taxon>Fungi</taxon>
        <taxon>Dikarya</taxon>
        <taxon>Ascomycota</taxon>
        <taxon>Pezizomycotina</taxon>
        <taxon>Dothideomycetes</taxon>
        <taxon>Pleosporomycetidae</taxon>
        <taxon>Pleosporales</taxon>
        <taxon>Massarineae</taxon>
        <taxon>Periconiaceae</taxon>
        <taxon>Periconia</taxon>
    </lineage>
</organism>
<gene>
    <name evidence="1" type="ORF">PDIGIT_LOCUS3174</name>
</gene>
<accession>A0A9W4U8J8</accession>
<comment type="caution">
    <text evidence="1">The sequence shown here is derived from an EMBL/GenBank/DDBJ whole genome shotgun (WGS) entry which is preliminary data.</text>
</comment>
<dbReference type="AlphaFoldDB" id="A0A9W4U8J8"/>
<reference evidence="1" key="1">
    <citation type="submission" date="2023-01" db="EMBL/GenBank/DDBJ databases">
        <authorList>
            <person name="Van Ghelder C."/>
            <person name="Rancurel C."/>
        </authorList>
    </citation>
    <scope>NUCLEOTIDE SEQUENCE</scope>
    <source>
        <strain evidence="1">CNCM I-4278</strain>
    </source>
</reference>
<evidence type="ECO:0000313" key="2">
    <source>
        <dbReference type="Proteomes" id="UP001152607"/>
    </source>
</evidence>
<proteinExistence type="predicted"/>
<dbReference type="Proteomes" id="UP001152607">
    <property type="component" value="Unassembled WGS sequence"/>
</dbReference>
<name>A0A9W4U8J8_9PLEO</name>